<organism evidence="1 2">
    <name type="scientific">Paraglaciecola hydrolytica</name>
    <dbReference type="NCBI Taxonomy" id="1799789"/>
    <lineage>
        <taxon>Bacteria</taxon>
        <taxon>Pseudomonadati</taxon>
        <taxon>Pseudomonadota</taxon>
        <taxon>Gammaproteobacteria</taxon>
        <taxon>Alteromonadales</taxon>
        <taxon>Alteromonadaceae</taxon>
        <taxon>Paraglaciecola</taxon>
    </lineage>
</organism>
<evidence type="ECO:0000313" key="2">
    <source>
        <dbReference type="Proteomes" id="UP000070299"/>
    </source>
</evidence>
<protein>
    <recommendedName>
        <fullName evidence="3">DUF4402 domain-containing protein</fullName>
    </recommendedName>
</protein>
<dbReference type="AlphaFoldDB" id="A0A148KMZ3"/>
<evidence type="ECO:0008006" key="3">
    <source>
        <dbReference type="Google" id="ProtNLM"/>
    </source>
</evidence>
<keyword evidence="2" id="KW-1185">Reference proteome</keyword>
<accession>A0A148KMZ3</accession>
<dbReference type="EMBL" id="LSNE01000009">
    <property type="protein sequence ID" value="KXI27660.1"/>
    <property type="molecule type" value="Genomic_DNA"/>
</dbReference>
<sequence>MLDNLVRATLMLLGCLLTLISAQVFAITPSLSIVREIDYGVVLPEPGSCRMIAKTAVIMGYQGTNICIMQDDAHNGLYTITANPNKNIRVKVPPNQDNGDGLIFNPYVELNSDGETPQTIFNNPGFVSINSGATGVVNVYLGGDLIISRSYPYSQLVTFSFIDVIEWHEDP</sequence>
<comment type="caution">
    <text evidence="1">The sequence shown here is derived from an EMBL/GenBank/DDBJ whole genome shotgun (WGS) entry which is preliminary data.</text>
</comment>
<name>A0A148KMZ3_9ALTE</name>
<dbReference type="STRING" id="1799789.AX660_19070"/>
<evidence type="ECO:0000313" key="1">
    <source>
        <dbReference type="EMBL" id="KXI27660.1"/>
    </source>
</evidence>
<reference evidence="2" key="1">
    <citation type="submission" date="2016-02" db="EMBL/GenBank/DDBJ databases">
        <authorList>
            <person name="Schultz-Johansen M."/>
            <person name="Glaring M.A."/>
            <person name="Bech P.K."/>
            <person name="Stougaard P."/>
        </authorList>
    </citation>
    <scope>NUCLEOTIDE SEQUENCE [LARGE SCALE GENOMIC DNA]</scope>
    <source>
        <strain evidence="2">S66</strain>
    </source>
</reference>
<dbReference type="Proteomes" id="UP000070299">
    <property type="component" value="Unassembled WGS sequence"/>
</dbReference>
<proteinExistence type="predicted"/>
<gene>
    <name evidence="1" type="ORF">AX660_19070</name>
</gene>